<evidence type="ECO:0000256" key="7">
    <source>
        <dbReference type="ARBA" id="ARBA00023136"/>
    </source>
</evidence>
<dbReference type="Pfam" id="PF00822">
    <property type="entry name" value="PMP22_Claudin"/>
    <property type="match status" value="1"/>
</dbReference>
<comment type="subcellular location">
    <subcellularLocation>
        <location evidence="8">Cell junction</location>
        <location evidence="8">Tight junction</location>
    </subcellularLocation>
    <subcellularLocation>
        <location evidence="8">Cell membrane</location>
        <topology evidence="8">Multi-pass membrane protein</topology>
    </subcellularLocation>
</comment>
<evidence type="ECO:0000313" key="10">
    <source>
        <dbReference type="Proteomes" id="UP001642483"/>
    </source>
</evidence>
<evidence type="ECO:0000256" key="4">
    <source>
        <dbReference type="ARBA" id="ARBA00022692"/>
    </source>
</evidence>
<proteinExistence type="inferred from homology"/>
<dbReference type="Proteomes" id="UP001642483">
    <property type="component" value="Unassembled WGS sequence"/>
</dbReference>
<feature type="transmembrane region" description="Helical" evidence="8">
    <location>
        <begin position="114"/>
        <end position="141"/>
    </location>
</feature>
<evidence type="ECO:0000256" key="8">
    <source>
        <dbReference type="RuleBase" id="RU060637"/>
    </source>
</evidence>
<comment type="caution">
    <text evidence="8">Lacks conserved residue(s) required for the propagation of feature annotation.</text>
</comment>
<keyword evidence="7 8" id="KW-0472">Membrane</keyword>
<keyword evidence="3 8" id="KW-1003">Cell membrane</keyword>
<keyword evidence="6 8" id="KW-1133">Transmembrane helix</keyword>
<dbReference type="PROSITE" id="PS01346">
    <property type="entry name" value="CLAUDIN"/>
    <property type="match status" value="1"/>
</dbReference>
<evidence type="ECO:0000313" key="9">
    <source>
        <dbReference type="EMBL" id="CAK8692963.1"/>
    </source>
</evidence>
<protein>
    <recommendedName>
        <fullName evidence="8">Claudin</fullName>
    </recommendedName>
</protein>
<gene>
    <name evidence="9" type="ORF">CVLEPA_LOCUS26190</name>
</gene>
<reference evidence="9 10" key="1">
    <citation type="submission" date="2024-02" db="EMBL/GenBank/DDBJ databases">
        <authorList>
            <person name="Daric V."/>
            <person name="Darras S."/>
        </authorList>
    </citation>
    <scope>NUCLEOTIDE SEQUENCE [LARGE SCALE GENOMIC DNA]</scope>
</reference>
<evidence type="ECO:0000256" key="1">
    <source>
        <dbReference type="ARBA" id="ARBA00008295"/>
    </source>
</evidence>
<name>A0ABP0GMK8_CLALP</name>
<keyword evidence="10" id="KW-1185">Reference proteome</keyword>
<organism evidence="9 10">
    <name type="scientific">Clavelina lepadiformis</name>
    <name type="common">Light-bulb sea squirt</name>
    <name type="synonym">Ascidia lepadiformis</name>
    <dbReference type="NCBI Taxonomy" id="159417"/>
    <lineage>
        <taxon>Eukaryota</taxon>
        <taxon>Metazoa</taxon>
        <taxon>Chordata</taxon>
        <taxon>Tunicata</taxon>
        <taxon>Ascidiacea</taxon>
        <taxon>Aplousobranchia</taxon>
        <taxon>Clavelinidae</taxon>
        <taxon>Clavelina</taxon>
    </lineage>
</organism>
<dbReference type="InterPro" id="IPR017974">
    <property type="entry name" value="Claudin_CS"/>
</dbReference>
<evidence type="ECO:0000256" key="3">
    <source>
        <dbReference type="ARBA" id="ARBA00022475"/>
    </source>
</evidence>
<keyword evidence="2 8" id="KW-0796">Tight junction</keyword>
<evidence type="ECO:0000256" key="5">
    <source>
        <dbReference type="ARBA" id="ARBA00022949"/>
    </source>
</evidence>
<comment type="similarity">
    <text evidence="1 8">Belongs to the claudin family.</text>
</comment>
<comment type="function">
    <text evidence="8">Claudins function as major constituents of the tight junction complexes that regulate the permeability of epithelia.</text>
</comment>
<accession>A0ABP0GMK8</accession>
<evidence type="ECO:0000256" key="6">
    <source>
        <dbReference type="ARBA" id="ARBA00022989"/>
    </source>
</evidence>
<keyword evidence="5 8" id="KW-0965">Cell junction</keyword>
<sequence>MVNGCLQVTGFFLGMLGLITSAVTCFLPNWRKSDVQDEVIELQFRTTGLWVKCSFQNTGLYTCDAYDTLFLGLPTDLQASRALCVLSIILGIGATIICSVGLDCTNVSTGNPRLKARMVLCAGVLHVIGGIMVGAAVSWTANRVMQEYYNQGFVGVIGTRYIYGEALFVGWASMALSVICGLILCCSSWNSDDDDHGRPYTYNPPKSKPVAAEYI</sequence>
<feature type="transmembrane region" description="Helical" evidence="8">
    <location>
        <begin position="79"/>
        <end position="102"/>
    </location>
</feature>
<dbReference type="InterPro" id="IPR004031">
    <property type="entry name" value="PMP22/EMP/MP20/Claudin"/>
</dbReference>
<dbReference type="PRINTS" id="PR01077">
    <property type="entry name" value="CLAUDIN"/>
</dbReference>
<feature type="transmembrane region" description="Helical" evidence="8">
    <location>
        <begin position="161"/>
        <end position="184"/>
    </location>
</feature>
<keyword evidence="4 8" id="KW-0812">Transmembrane</keyword>
<dbReference type="InterPro" id="IPR006187">
    <property type="entry name" value="Claudin"/>
</dbReference>
<dbReference type="Gene3D" id="1.20.140.150">
    <property type="match status" value="1"/>
</dbReference>
<comment type="caution">
    <text evidence="9">The sequence shown here is derived from an EMBL/GenBank/DDBJ whole genome shotgun (WGS) entry which is preliminary data.</text>
</comment>
<dbReference type="PANTHER" id="PTHR12002">
    <property type="entry name" value="CLAUDIN"/>
    <property type="match status" value="1"/>
</dbReference>
<evidence type="ECO:0000256" key="2">
    <source>
        <dbReference type="ARBA" id="ARBA00022427"/>
    </source>
</evidence>
<dbReference type="EMBL" id="CAWYQH010000130">
    <property type="protein sequence ID" value="CAK8692963.1"/>
    <property type="molecule type" value="Genomic_DNA"/>
</dbReference>